<dbReference type="GO" id="GO:0020037">
    <property type="term" value="F:heme binding"/>
    <property type="evidence" value="ECO:0007669"/>
    <property type="project" value="InterPro"/>
</dbReference>
<dbReference type="GO" id="GO:0004130">
    <property type="term" value="F:cytochrome-c peroxidase activity"/>
    <property type="evidence" value="ECO:0007669"/>
    <property type="project" value="TreeGrafter"/>
</dbReference>
<dbReference type="PANTHER" id="PTHR30600:SF10">
    <property type="entry name" value="BLL6722 PROTEIN"/>
    <property type="match status" value="1"/>
</dbReference>
<dbReference type="PROSITE" id="PS51007">
    <property type="entry name" value="CYTC"/>
    <property type="match status" value="2"/>
</dbReference>
<evidence type="ECO:0000256" key="6">
    <source>
        <dbReference type="ARBA" id="ARBA00023004"/>
    </source>
</evidence>
<gene>
    <name evidence="9" type="ORF">SAMN04488130_11821</name>
</gene>
<keyword evidence="4" id="KW-0732">Signal</keyword>
<evidence type="ECO:0000256" key="7">
    <source>
        <dbReference type="PROSITE-ProRule" id="PRU00433"/>
    </source>
</evidence>
<proteinExistence type="predicted"/>
<dbReference type="PROSITE" id="PS51257">
    <property type="entry name" value="PROKAR_LIPOPROTEIN"/>
    <property type="match status" value="1"/>
</dbReference>
<evidence type="ECO:0000313" key="10">
    <source>
        <dbReference type="Proteomes" id="UP000236737"/>
    </source>
</evidence>
<dbReference type="OrthoDB" id="9805202at2"/>
<dbReference type="InterPro" id="IPR051395">
    <property type="entry name" value="Cytochrome_c_Peroxidase/MauG"/>
</dbReference>
<dbReference type="AlphaFoldDB" id="A0A1H6APY3"/>
<dbReference type="GO" id="GO:0030313">
    <property type="term" value="C:cell envelope"/>
    <property type="evidence" value="ECO:0007669"/>
    <property type="project" value="UniProtKB-SubCell"/>
</dbReference>
<keyword evidence="6 7" id="KW-0408">Iron</keyword>
<evidence type="ECO:0000259" key="8">
    <source>
        <dbReference type="PROSITE" id="PS51007"/>
    </source>
</evidence>
<feature type="domain" description="Cytochrome c" evidence="8">
    <location>
        <begin position="203"/>
        <end position="365"/>
    </location>
</feature>
<feature type="domain" description="Cytochrome c" evidence="8">
    <location>
        <begin position="31"/>
        <end position="149"/>
    </location>
</feature>
<evidence type="ECO:0000256" key="4">
    <source>
        <dbReference type="ARBA" id="ARBA00022729"/>
    </source>
</evidence>
<dbReference type="InterPro" id="IPR036909">
    <property type="entry name" value="Cyt_c-like_dom_sf"/>
</dbReference>
<organism evidence="9 10">
    <name type="scientific">Flavobacterium urumqiense</name>
    <dbReference type="NCBI Taxonomy" id="935224"/>
    <lineage>
        <taxon>Bacteria</taxon>
        <taxon>Pseudomonadati</taxon>
        <taxon>Bacteroidota</taxon>
        <taxon>Flavobacteriia</taxon>
        <taxon>Flavobacteriales</taxon>
        <taxon>Flavobacteriaceae</taxon>
        <taxon>Flavobacterium</taxon>
    </lineage>
</organism>
<dbReference type="PANTHER" id="PTHR30600">
    <property type="entry name" value="CYTOCHROME C PEROXIDASE-RELATED"/>
    <property type="match status" value="1"/>
</dbReference>
<dbReference type="SUPFAM" id="SSF46626">
    <property type="entry name" value="Cytochrome c"/>
    <property type="match status" value="2"/>
</dbReference>
<dbReference type="EMBL" id="FNVP01000018">
    <property type="protein sequence ID" value="SEG50250.1"/>
    <property type="molecule type" value="Genomic_DNA"/>
</dbReference>
<dbReference type="GO" id="GO:0009055">
    <property type="term" value="F:electron transfer activity"/>
    <property type="evidence" value="ECO:0007669"/>
    <property type="project" value="InterPro"/>
</dbReference>
<name>A0A1H6APY3_9FLAO</name>
<keyword evidence="10" id="KW-1185">Reference proteome</keyword>
<protein>
    <submittedName>
        <fullName evidence="9">Cytochrome c peroxidase</fullName>
    </submittedName>
</protein>
<accession>A0A1H6APY3</accession>
<dbReference type="InterPro" id="IPR009056">
    <property type="entry name" value="Cyt_c-like_dom"/>
</dbReference>
<evidence type="ECO:0000256" key="3">
    <source>
        <dbReference type="ARBA" id="ARBA00022723"/>
    </source>
</evidence>
<dbReference type="Gene3D" id="1.10.760.10">
    <property type="entry name" value="Cytochrome c-like domain"/>
    <property type="match status" value="2"/>
</dbReference>
<comment type="subcellular location">
    <subcellularLocation>
        <location evidence="1">Cell envelope</location>
    </subcellularLocation>
</comment>
<reference evidence="10" key="1">
    <citation type="submission" date="2016-10" db="EMBL/GenBank/DDBJ databases">
        <authorList>
            <person name="Varghese N."/>
            <person name="Submissions S."/>
        </authorList>
    </citation>
    <scope>NUCLEOTIDE SEQUENCE [LARGE SCALE GENOMIC DNA]</scope>
    <source>
        <strain evidence="10">CGMCC 1.9230</strain>
    </source>
</reference>
<evidence type="ECO:0000256" key="1">
    <source>
        <dbReference type="ARBA" id="ARBA00004196"/>
    </source>
</evidence>
<dbReference type="GO" id="GO:0046872">
    <property type="term" value="F:metal ion binding"/>
    <property type="evidence" value="ECO:0007669"/>
    <property type="project" value="UniProtKB-KW"/>
</dbReference>
<dbReference type="Pfam" id="PF03150">
    <property type="entry name" value="CCP_MauG"/>
    <property type="match status" value="1"/>
</dbReference>
<keyword evidence="9" id="KW-0575">Peroxidase</keyword>
<keyword evidence="5" id="KW-0560">Oxidoreductase</keyword>
<evidence type="ECO:0000256" key="2">
    <source>
        <dbReference type="ARBA" id="ARBA00022617"/>
    </source>
</evidence>
<sequence>MNKKCFLIGYIVSIMLCSCTDDSEYVPVINNKIAIGKLIFFDKSLSNPIGQACASCHAPETGFSDPLHRDISEGAVSGTFSSINSPNIAYNIFSPERIYNAKDETYIGGFFLNGRSLSLKEQLIHPFISAVEMNNGNIANVVSKIKNSSYFSEIEKEYGLGKTDKELMSYVADALAAFETSKEVNSFTSKFDYFSKQLIKFSDTEKKGLAIFQGKGKCAQCHVLEPDARMGKILFTDFSYDNIGVPRNEKNPFYNQSKAINPAGANFIDLGIGTVVSQTKHNGKFRVPTLRNIAVSAPYFHNGLFKTLKEVIHFYNIRDVNPSEFAAPEVLENVNRDELGDLKMTADEEKQLETFLGTLTDHYRK</sequence>
<dbReference type="RefSeq" id="WP_104000945.1">
    <property type="nucleotide sequence ID" value="NZ_FNVP01000018.1"/>
</dbReference>
<keyword evidence="3 7" id="KW-0479">Metal-binding</keyword>
<evidence type="ECO:0000256" key="5">
    <source>
        <dbReference type="ARBA" id="ARBA00023002"/>
    </source>
</evidence>
<evidence type="ECO:0000313" key="9">
    <source>
        <dbReference type="EMBL" id="SEG50250.1"/>
    </source>
</evidence>
<keyword evidence="2 7" id="KW-0349">Heme</keyword>
<dbReference type="Proteomes" id="UP000236737">
    <property type="component" value="Unassembled WGS sequence"/>
</dbReference>
<dbReference type="InterPro" id="IPR004852">
    <property type="entry name" value="Di-haem_cyt_c_peroxidsae"/>
</dbReference>